<evidence type="ECO:0000256" key="1">
    <source>
        <dbReference type="ARBA" id="ARBA00004496"/>
    </source>
</evidence>
<dbReference type="SUPFAM" id="SSF48371">
    <property type="entry name" value="ARM repeat"/>
    <property type="match status" value="1"/>
</dbReference>
<feature type="domain" description="MI" evidence="6">
    <location>
        <begin position="9"/>
        <end position="130"/>
    </location>
</feature>
<evidence type="ECO:0000259" key="6">
    <source>
        <dbReference type="PROSITE" id="PS51366"/>
    </source>
</evidence>
<organism evidence="7">
    <name type="scientific">Timema bartmani</name>
    <dbReference type="NCBI Taxonomy" id="61472"/>
    <lineage>
        <taxon>Eukaryota</taxon>
        <taxon>Metazoa</taxon>
        <taxon>Ecdysozoa</taxon>
        <taxon>Arthropoda</taxon>
        <taxon>Hexapoda</taxon>
        <taxon>Insecta</taxon>
        <taxon>Pterygota</taxon>
        <taxon>Neoptera</taxon>
        <taxon>Polyneoptera</taxon>
        <taxon>Phasmatodea</taxon>
        <taxon>Timematodea</taxon>
        <taxon>Timematoidea</taxon>
        <taxon>Timematidae</taxon>
        <taxon>Timema</taxon>
    </lineage>
</organism>
<sequence length="138" mass="15483">MFITTNVHVPQKNTEPIILEYLEHGDTGEAILAFDEIPFGSKRFMIPVIAVEIAMDHKPSHREMTSVLVSDLYGRVVTQKDIGRAFDMLLKNLSDLILDTPDAPTVLGNFIARAIADDCLPPKFVQSYKDKVECDHAR</sequence>
<dbReference type="FunFam" id="1.25.40.180:FF:000009">
    <property type="entry name" value="programmed cell death protein 4"/>
    <property type="match status" value="1"/>
</dbReference>
<comment type="similarity">
    <text evidence="2">Belongs to the PDCD4 family.</text>
</comment>
<evidence type="ECO:0000256" key="2">
    <source>
        <dbReference type="ARBA" id="ARBA00005497"/>
    </source>
</evidence>
<accession>A0A7R9I3Z7</accession>
<protein>
    <recommendedName>
        <fullName evidence="6">MI domain-containing protein</fullName>
    </recommendedName>
</protein>
<dbReference type="GO" id="GO:0045892">
    <property type="term" value="P:negative regulation of DNA-templated transcription"/>
    <property type="evidence" value="ECO:0007669"/>
    <property type="project" value="InterPro"/>
</dbReference>
<evidence type="ECO:0000256" key="5">
    <source>
        <dbReference type="ARBA" id="ARBA00023242"/>
    </source>
</evidence>
<reference evidence="7" key="1">
    <citation type="submission" date="2020-11" db="EMBL/GenBank/DDBJ databases">
        <authorList>
            <person name="Tran Van P."/>
        </authorList>
    </citation>
    <scope>NUCLEOTIDE SEQUENCE</scope>
</reference>
<dbReference type="AlphaFoldDB" id="A0A7R9I3Z7"/>
<proteinExistence type="inferred from homology"/>
<name>A0A7R9I3Z7_9NEOP</name>
<dbReference type="Gene3D" id="1.25.40.180">
    <property type="match status" value="1"/>
</dbReference>
<evidence type="ECO:0000313" key="7">
    <source>
        <dbReference type="EMBL" id="CAD7446601.1"/>
    </source>
</evidence>
<dbReference type="Pfam" id="PF02847">
    <property type="entry name" value="MA3"/>
    <property type="match status" value="1"/>
</dbReference>
<dbReference type="PROSITE" id="PS51366">
    <property type="entry name" value="MI"/>
    <property type="match status" value="1"/>
</dbReference>
<keyword evidence="4" id="KW-0677">Repeat</keyword>
<dbReference type="EMBL" id="OD568136">
    <property type="protein sequence ID" value="CAD7446601.1"/>
    <property type="molecule type" value="Genomic_DNA"/>
</dbReference>
<dbReference type="InterPro" id="IPR016024">
    <property type="entry name" value="ARM-type_fold"/>
</dbReference>
<keyword evidence="3" id="KW-0963">Cytoplasm</keyword>
<dbReference type="GO" id="GO:0005829">
    <property type="term" value="C:cytosol"/>
    <property type="evidence" value="ECO:0007669"/>
    <property type="project" value="TreeGrafter"/>
</dbReference>
<dbReference type="GO" id="GO:0005634">
    <property type="term" value="C:nucleus"/>
    <property type="evidence" value="ECO:0007669"/>
    <property type="project" value="TreeGrafter"/>
</dbReference>
<dbReference type="InterPro" id="IPR039778">
    <property type="entry name" value="PDCD4"/>
</dbReference>
<evidence type="ECO:0000256" key="4">
    <source>
        <dbReference type="ARBA" id="ARBA00022737"/>
    </source>
</evidence>
<comment type="subcellular location">
    <subcellularLocation>
        <location evidence="1">Cytoplasm</location>
    </subcellularLocation>
</comment>
<keyword evidence="5" id="KW-0539">Nucleus</keyword>
<gene>
    <name evidence="7" type="ORF">TBIB3V08_LOCUS8928</name>
</gene>
<evidence type="ECO:0000256" key="3">
    <source>
        <dbReference type="ARBA" id="ARBA00022490"/>
    </source>
</evidence>
<dbReference type="SMART" id="SM00544">
    <property type="entry name" value="MA3"/>
    <property type="match status" value="1"/>
</dbReference>
<dbReference type="PANTHER" id="PTHR12626:SF0">
    <property type="entry name" value="PROGRAMMED CELL DEATH PROTEIN 4"/>
    <property type="match status" value="1"/>
</dbReference>
<dbReference type="InterPro" id="IPR003891">
    <property type="entry name" value="Initiation_fac_eIF4g_MI"/>
</dbReference>
<dbReference type="PANTHER" id="PTHR12626">
    <property type="entry name" value="PROGRAMMED CELL DEATH 4"/>
    <property type="match status" value="1"/>
</dbReference>